<organism evidence="1 2">
    <name type="scientific">Pontibacterium sinense</name>
    <dbReference type="NCBI Taxonomy" id="2781979"/>
    <lineage>
        <taxon>Bacteria</taxon>
        <taxon>Pseudomonadati</taxon>
        <taxon>Pseudomonadota</taxon>
        <taxon>Gammaproteobacteria</taxon>
        <taxon>Oceanospirillales</taxon>
        <taxon>Oceanospirillaceae</taxon>
        <taxon>Pontibacterium</taxon>
    </lineage>
</organism>
<accession>A0A8J7FAI9</accession>
<dbReference type="AlphaFoldDB" id="A0A8J7FAI9"/>
<dbReference type="RefSeq" id="WP_193951554.1">
    <property type="nucleotide sequence ID" value="NZ_JADEYS010000001.1"/>
</dbReference>
<comment type="caution">
    <text evidence="1">The sequence shown here is derived from an EMBL/GenBank/DDBJ whole genome shotgun (WGS) entry which is preliminary data.</text>
</comment>
<dbReference type="Proteomes" id="UP000640333">
    <property type="component" value="Unassembled WGS sequence"/>
</dbReference>
<evidence type="ECO:0000313" key="1">
    <source>
        <dbReference type="EMBL" id="MBE9396009.1"/>
    </source>
</evidence>
<evidence type="ECO:0000313" key="2">
    <source>
        <dbReference type="Proteomes" id="UP000640333"/>
    </source>
</evidence>
<name>A0A8J7FAI9_9GAMM</name>
<dbReference type="Pfam" id="PF07295">
    <property type="entry name" value="DUF1451"/>
    <property type="match status" value="1"/>
</dbReference>
<dbReference type="EMBL" id="JADEYS010000001">
    <property type="protein sequence ID" value="MBE9396009.1"/>
    <property type="molecule type" value="Genomic_DNA"/>
</dbReference>
<proteinExistence type="predicted"/>
<keyword evidence="2" id="KW-1185">Reference proteome</keyword>
<dbReference type="InterPro" id="IPR009912">
    <property type="entry name" value="DUF1451"/>
</dbReference>
<sequence>MTDKDNDRQNDSAQGISAYDRVVARLHKNLSNAEASSWEYLQEKIEEAVEMELTAEEMTRDEMDLLTAYIKRDLKKLGFYAHGTGEGIAAWLHFDLNVLEDRMKRMLVSLADKTRIQQEELRERLDHGEEEYIAGELAGAGTLQCLKCESTQVLTKTAQIGPCEECQGRYFRRISQPWQQDNA</sequence>
<gene>
    <name evidence="1" type="ORF">IOQ59_01905</name>
</gene>
<protein>
    <submittedName>
        <fullName evidence="1">Zinc ribbon-containing protein</fullName>
    </submittedName>
</protein>
<reference evidence="1" key="1">
    <citation type="submission" date="2020-10" db="EMBL/GenBank/DDBJ databases">
        <title>Bacterium isolated from coastal waters sediment.</title>
        <authorList>
            <person name="Chen R.-J."/>
            <person name="Lu D.-C."/>
            <person name="Zhu K.-L."/>
            <person name="Du Z.-J."/>
        </authorList>
    </citation>
    <scope>NUCLEOTIDE SEQUENCE</scope>
    <source>
        <strain evidence="1">N1Y112</strain>
    </source>
</reference>